<protein>
    <submittedName>
        <fullName evidence="2">Uncharacterized protein</fullName>
    </submittedName>
</protein>
<dbReference type="EMBL" id="PXYI01000005">
    <property type="protein sequence ID" value="PSJ38818.1"/>
    <property type="molecule type" value="Genomic_DNA"/>
</dbReference>
<gene>
    <name evidence="2" type="ORF">C7I55_15935</name>
</gene>
<dbReference type="OrthoDB" id="7499953at2"/>
<keyword evidence="3" id="KW-1185">Reference proteome</keyword>
<feature type="transmembrane region" description="Helical" evidence="1">
    <location>
        <begin position="20"/>
        <end position="40"/>
    </location>
</feature>
<comment type="caution">
    <text evidence="2">The sequence shown here is derived from an EMBL/GenBank/DDBJ whole genome shotgun (WGS) entry which is preliminary data.</text>
</comment>
<proteinExistence type="predicted"/>
<keyword evidence="1" id="KW-0812">Transmembrane</keyword>
<keyword evidence="1" id="KW-0472">Membrane</keyword>
<dbReference type="Proteomes" id="UP000241167">
    <property type="component" value="Unassembled WGS sequence"/>
</dbReference>
<evidence type="ECO:0000313" key="3">
    <source>
        <dbReference type="Proteomes" id="UP000241167"/>
    </source>
</evidence>
<reference evidence="2 3" key="1">
    <citation type="submission" date="2018-03" db="EMBL/GenBank/DDBJ databases">
        <title>The draft genome of Sphingosinicella sp. GL-C-18.</title>
        <authorList>
            <person name="Liu L."/>
            <person name="Li L."/>
            <person name="Liang L."/>
            <person name="Zhang X."/>
            <person name="Wang T."/>
        </authorList>
    </citation>
    <scope>NUCLEOTIDE SEQUENCE [LARGE SCALE GENOMIC DNA]</scope>
    <source>
        <strain evidence="2 3">GL-C-18</strain>
    </source>
</reference>
<dbReference type="RefSeq" id="WP_106514010.1">
    <property type="nucleotide sequence ID" value="NZ_PXYI01000005.1"/>
</dbReference>
<organism evidence="2 3">
    <name type="scientific">Allosphingosinicella deserti</name>
    <dbReference type="NCBI Taxonomy" id="2116704"/>
    <lineage>
        <taxon>Bacteria</taxon>
        <taxon>Pseudomonadati</taxon>
        <taxon>Pseudomonadota</taxon>
        <taxon>Alphaproteobacteria</taxon>
        <taxon>Sphingomonadales</taxon>
        <taxon>Sphingomonadaceae</taxon>
        <taxon>Allosphingosinicella</taxon>
    </lineage>
</organism>
<dbReference type="AlphaFoldDB" id="A0A2P7QLH1"/>
<keyword evidence="1" id="KW-1133">Transmembrane helix</keyword>
<evidence type="ECO:0000256" key="1">
    <source>
        <dbReference type="SAM" id="Phobius"/>
    </source>
</evidence>
<sequence length="209" mass="22312">MAEPETRSQAAEAAAIRRRWITLGEILAVIAVVISGLTLWNSYTERSASQAEKAQEKQRRAALSKALVLKAQGGGKRMALTALDPAHAIQSQTIAFPATLGVKTIETLIEPRIEADWIKDAAKKARKAGAAGAADKASGDLRLPVAISTRFVTGGETYTDVAIYDVGYRREDSLLGGSDVELLGLSRVEGVTAAKVQARLDAIWASRLK</sequence>
<accession>A0A2P7QLH1</accession>
<evidence type="ECO:0000313" key="2">
    <source>
        <dbReference type="EMBL" id="PSJ38818.1"/>
    </source>
</evidence>
<name>A0A2P7QLH1_9SPHN</name>